<organism evidence="1 2">
    <name type="scientific">Shouchella clausii</name>
    <name type="common">Alkalihalobacillus clausii</name>
    <dbReference type="NCBI Taxonomy" id="79880"/>
    <lineage>
        <taxon>Bacteria</taxon>
        <taxon>Bacillati</taxon>
        <taxon>Bacillota</taxon>
        <taxon>Bacilli</taxon>
        <taxon>Bacillales</taxon>
        <taxon>Bacillaceae</taxon>
        <taxon>Shouchella</taxon>
    </lineage>
</organism>
<evidence type="ECO:0000313" key="1">
    <source>
        <dbReference type="EMBL" id="PAF26237.1"/>
    </source>
</evidence>
<dbReference type="AlphaFoldDB" id="A0A268S1B1"/>
<name>A0A268S1B1_SHOCL</name>
<proteinExistence type="predicted"/>
<dbReference type="EMBL" id="NPBS01000040">
    <property type="protein sequence ID" value="PAF26237.1"/>
    <property type="molecule type" value="Genomic_DNA"/>
</dbReference>
<sequence>MFELSRIKTTTVFLIGLLSVLLFLSPSISLAKETFWIEGDVEEVQNPENFEVLSENKILLDAIEDEIKYYKVFGTFDSAIEDYTFYYETVLAPEEDRIITTVPYSFDEENQTLIIKVGVEYGEKEEKVTEDYDSQSMVAEEVQNTDIDTEDAQIMATKTRTYRTKWVDPVKLQVNKVETTLRWNYNGTRVTSYTASDYRQWLSATGWREMSHSLTHSFLNNKNARANTTARMNNNKFCVANPNTNVYYNNNRVTGYFNGSAAGSIGSTYANGGCSSWLSYSTSLY</sequence>
<dbReference type="RefSeq" id="WP_095319399.1">
    <property type="nucleotide sequence ID" value="NZ_CP155470.1"/>
</dbReference>
<dbReference type="Proteomes" id="UP000216133">
    <property type="component" value="Unassembled WGS sequence"/>
</dbReference>
<reference evidence="1 2" key="1">
    <citation type="submission" date="2017-07" db="EMBL/GenBank/DDBJ databases">
        <title>Isolation and whole genome analysis of endospore-forming bacteria from heroin.</title>
        <authorList>
            <person name="Kalinowski J."/>
            <person name="Ahrens B."/>
            <person name="Al-Dilaimi A."/>
            <person name="Winkler A."/>
            <person name="Wibberg D."/>
            <person name="Schleenbecker U."/>
            <person name="Ruckert C."/>
            <person name="Wolfel R."/>
            <person name="Grass G."/>
        </authorList>
    </citation>
    <scope>NUCLEOTIDE SEQUENCE [LARGE SCALE GENOMIC DNA]</scope>
    <source>
        <strain evidence="1 2">7523-2</strain>
    </source>
</reference>
<gene>
    <name evidence="1" type="ORF">CHH61_09405</name>
</gene>
<evidence type="ECO:0000313" key="2">
    <source>
        <dbReference type="Proteomes" id="UP000216133"/>
    </source>
</evidence>
<accession>A0A268S1B1</accession>
<comment type="caution">
    <text evidence="1">The sequence shown here is derived from an EMBL/GenBank/DDBJ whole genome shotgun (WGS) entry which is preliminary data.</text>
</comment>
<protein>
    <submittedName>
        <fullName evidence="1">Uncharacterized protein</fullName>
    </submittedName>
</protein>